<feature type="compositionally biased region" description="Polar residues" evidence="2">
    <location>
        <begin position="1"/>
        <end position="13"/>
    </location>
</feature>
<reference evidence="5" key="1">
    <citation type="journal article" date="2006" name="PLoS Biol.">
        <title>Macronuclear genome sequence of the ciliate Tetrahymena thermophila, a model eukaryote.</title>
        <authorList>
            <person name="Eisen J.A."/>
            <person name="Coyne R.S."/>
            <person name="Wu M."/>
            <person name="Wu D."/>
            <person name="Thiagarajan M."/>
            <person name="Wortman J.R."/>
            <person name="Badger J.H."/>
            <person name="Ren Q."/>
            <person name="Amedeo P."/>
            <person name="Jones K.M."/>
            <person name="Tallon L.J."/>
            <person name="Delcher A.L."/>
            <person name="Salzberg S.L."/>
            <person name="Silva J.C."/>
            <person name="Haas B.J."/>
            <person name="Majoros W.H."/>
            <person name="Farzad M."/>
            <person name="Carlton J.M."/>
            <person name="Smith R.K. Jr."/>
            <person name="Garg J."/>
            <person name="Pearlman R.E."/>
            <person name="Karrer K.M."/>
            <person name="Sun L."/>
            <person name="Manning G."/>
            <person name="Elde N.C."/>
            <person name="Turkewitz A.P."/>
            <person name="Asai D.J."/>
            <person name="Wilkes D.E."/>
            <person name="Wang Y."/>
            <person name="Cai H."/>
            <person name="Collins K."/>
            <person name="Stewart B.A."/>
            <person name="Lee S.R."/>
            <person name="Wilamowska K."/>
            <person name="Weinberg Z."/>
            <person name="Ruzzo W.L."/>
            <person name="Wloga D."/>
            <person name="Gaertig J."/>
            <person name="Frankel J."/>
            <person name="Tsao C.-C."/>
            <person name="Gorovsky M.A."/>
            <person name="Keeling P.J."/>
            <person name="Waller R.F."/>
            <person name="Patron N.J."/>
            <person name="Cherry J.M."/>
            <person name="Stover N.A."/>
            <person name="Krieger C.J."/>
            <person name="del Toro C."/>
            <person name="Ryder H.F."/>
            <person name="Williamson S.C."/>
            <person name="Barbeau R.A."/>
            <person name="Hamilton E.P."/>
            <person name="Orias E."/>
        </authorList>
    </citation>
    <scope>NUCLEOTIDE SEQUENCE [LARGE SCALE GENOMIC DNA]</scope>
    <source>
        <strain evidence="5">SB210</strain>
    </source>
</reference>
<dbReference type="GO" id="GO:0005227">
    <property type="term" value="F:calcium-activated cation channel activity"/>
    <property type="evidence" value="ECO:0007669"/>
    <property type="project" value="InterPro"/>
</dbReference>
<accession>Q22W20</accession>
<name>Q22W20_TETTS</name>
<keyword evidence="5" id="KW-1185">Reference proteome</keyword>
<dbReference type="STRING" id="312017.Q22W20"/>
<feature type="transmembrane region" description="Helical" evidence="3">
    <location>
        <begin position="526"/>
        <end position="552"/>
    </location>
</feature>
<evidence type="ECO:0000256" key="1">
    <source>
        <dbReference type="SAM" id="Coils"/>
    </source>
</evidence>
<gene>
    <name evidence="4" type="ORF">TTHERM_00161120</name>
</gene>
<dbReference type="RefSeq" id="XP_001009842.2">
    <property type="nucleotide sequence ID" value="XM_001009842.2"/>
</dbReference>
<dbReference type="AlphaFoldDB" id="Q22W20"/>
<dbReference type="EMBL" id="GG662820">
    <property type="protein sequence ID" value="EAR89597.2"/>
    <property type="molecule type" value="Genomic_DNA"/>
</dbReference>
<dbReference type="eggNOG" id="ENOG502SKQY">
    <property type="taxonomic scope" value="Eukaryota"/>
</dbReference>
<feature type="compositionally biased region" description="Polar residues" evidence="2">
    <location>
        <begin position="36"/>
        <end position="47"/>
    </location>
</feature>
<keyword evidence="3 4" id="KW-0812">Transmembrane</keyword>
<feature type="coiled-coil region" evidence="1">
    <location>
        <begin position="302"/>
        <end position="334"/>
    </location>
</feature>
<dbReference type="GeneID" id="7833952"/>
<sequence length="807" mass="92881">MMNQEKLLNNQESQQDDSKYEYEDPNHSQTTSQQQNEAQQGDNKYHESNAQLNDIESKRGYYDNIQEKKGSETDRGEFFNPILPFFSMEIALRHAKANRVFRESIDRSTMSDSLNVNPNDICPCCSNVIQPDSELIPIWKSTYQDLSYLGPTYPMYFQFMRYSIAFISIIFLISGIYNLIANSQGDYCNKLSKQFPNNLTKICQDSVFETTAGSNRDRNDPDFGNAILNLITCIVMMIFSTAFRVRQIKFEKEIDKSDISVSDYTVFINKIPLNKTRQDIINFLQSQVPGIKVEKVVQAFKLKKFQELNQRMLQAKSEQERKQFLKEIKLYEKQCFDEDGISDTFCGAAFVSFEKEEQKVKVVDHFDYNYWKQILKLEKVDETKLFDGFQIHVEQAKEPGDTNWENIEFDAQTKFKRRTFTFILTLCFLALSFWAILEIGDEQGRTRSETNDQVKLTIVSTISSILTVLVNLILQTLIQYFSSFEAYNFKTDTIISVAKKSGIAQFINTTIVSFFVMIILNGRQIWINGGLVSSVTSIAVTNALLPAVIAFVSPENIVKQIEQKIFLKLSDKKKKMVSQQFVHSLFELPQFNPAACFAAAANALLFSAFYAWIIPISLPFCIISLSLQFFVNKYKLLRRQSVPVPLGTELPEEMVDFYFEIIIVFYSLGCLAFEIVLYSETHVCTILMVVLSGVFYFAPINEYIDSKLQAESNYIEELPYKEAKSQGHFSSDYDRHNPVLKSRSIQKYINKLIDKEQSAQKKETLIQVFYVQPSQLGLLDILSSTKQDIAKEELAMKHQSINIETSS</sequence>
<feature type="transmembrane region" description="Helical" evidence="3">
    <location>
        <begin position="609"/>
        <end position="631"/>
    </location>
</feature>
<dbReference type="KEGG" id="tet:TTHERM_00161120"/>
<dbReference type="PANTHER" id="PTHR13018:SF83">
    <property type="entry name" value="RRM DOMAIN-CONTAINING PROTEIN"/>
    <property type="match status" value="1"/>
</dbReference>
<feature type="transmembrane region" description="Helical" evidence="3">
    <location>
        <begin position="657"/>
        <end position="679"/>
    </location>
</feature>
<feature type="region of interest" description="Disordered" evidence="2">
    <location>
        <begin position="1"/>
        <end position="47"/>
    </location>
</feature>
<dbReference type="GO" id="GO:0005886">
    <property type="term" value="C:plasma membrane"/>
    <property type="evidence" value="ECO:0007669"/>
    <property type="project" value="TreeGrafter"/>
</dbReference>
<keyword evidence="1" id="KW-0175">Coiled coil</keyword>
<evidence type="ECO:0000313" key="4">
    <source>
        <dbReference type="EMBL" id="EAR89597.2"/>
    </source>
</evidence>
<organism evidence="4 5">
    <name type="scientific">Tetrahymena thermophila (strain SB210)</name>
    <dbReference type="NCBI Taxonomy" id="312017"/>
    <lineage>
        <taxon>Eukaryota</taxon>
        <taxon>Sar</taxon>
        <taxon>Alveolata</taxon>
        <taxon>Ciliophora</taxon>
        <taxon>Intramacronucleata</taxon>
        <taxon>Oligohymenophorea</taxon>
        <taxon>Hymenostomatida</taxon>
        <taxon>Tetrahymenina</taxon>
        <taxon>Tetrahymenidae</taxon>
        <taxon>Tetrahymena</taxon>
    </lineage>
</organism>
<evidence type="ECO:0000313" key="5">
    <source>
        <dbReference type="Proteomes" id="UP000009168"/>
    </source>
</evidence>
<proteinExistence type="predicted"/>
<dbReference type="HOGENOM" id="CLU_012088_0_0_1"/>
<keyword evidence="3" id="KW-0472">Membrane</keyword>
<feature type="transmembrane region" description="Helical" evidence="3">
    <location>
        <begin position="159"/>
        <end position="180"/>
    </location>
</feature>
<protein>
    <submittedName>
        <fullName evidence="4">Transmembrane protein, putative</fullName>
    </submittedName>
</protein>
<feature type="transmembrane region" description="Helical" evidence="3">
    <location>
        <begin position="502"/>
        <end position="520"/>
    </location>
</feature>
<feature type="transmembrane region" description="Helical" evidence="3">
    <location>
        <begin position="685"/>
        <end position="704"/>
    </location>
</feature>
<evidence type="ECO:0000256" key="3">
    <source>
        <dbReference type="SAM" id="Phobius"/>
    </source>
</evidence>
<feature type="compositionally biased region" description="Basic and acidic residues" evidence="2">
    <location>
        <begin position="16"/>
        <end position="26"/>
    </location>
</feature>
<dbReference type="InterPro" id="IPR045122">
    <property type="entry name" value="Csc1-like"/>
</dbReference>
<feature type="transmembrane region" description="Helical" evidence="3">
    <location>
        <begin position="457"/>
        <end position="481"/>
    </location>
</feature>
<keyword evidence="3" id="KW-1133">Transmembrane helix</keyword>
<dbReference type="Proteomes" id="UP000009168">
    <property type="component" value="Unassembled WGS sequence"/>
</dbReference>
<feature type="transmembrane region" description="Helical" evidence="3">
    <location>
        <begin position="223"/>
        <end position="243"/>
    </location>
</feature>
<dbReference type="PANTHER" id="PTHR13018">
    <property type="entry name" value="PROBABLE MEMBRANE PROTEIN DUF221-RELATED"/>
    <property type="match status" value="1"/>
</dbReference>
<dbReference type="OrthoDB" id="197892at2759"/>
<evidence type="ECO:0000256" key="2">
    <source>
        <dbReference type="SAM" id="MobiDB-lite"/>
    </source>
</evidence>
<feature type="transmembrane region" description="Helical" evidence="3">
    <location>
        <begin position="419"/>
        <end position="437"/>
    </location>
</feature>
<dbReference type="InParanoid" id="Q22W20"/>